<keyword evidence="1" id="KW-0472">Membrane</keyword>
<dbReference type="EMBL" id="VDUW01000001">
    <property type="protein sequence ID" value="TXL67516.1"/>
    <property type="molecule type" value="Genomic_DNA"/>
</dbReference>
<evidence type="ECO:0000259" key="2">
    <source>
        <dbReference type="Pfam" id="PF25842"/>
    </source>
</evidence>
<accession>A0A5C8P2T1</accession>
<dbReference type="RefSeq" id="WP_147665012.1">
    <property type="nucleotide sequence ID" value="NZ_VDUW01000001.1"/>
</dbReference>
<feature type="domain" description="Membrane protein NfeD2 N-terminal transmembrane" evidence="2">
    <location>
        <begin position="3"/>
        <end position="97"/>
    </location>
</feature>
<organism evidence="3 4">
    <name type="scientific">Cerasibacillus terrae</name>
    <dbReference type="NCBI Taxonomy" id="2498845"/>
    <lineage>
        <taxon>Bacteria</taxon>
        <taxon>Bacillati</taxon>
        <taxon>Bacillota</taxon>
        <taxon>Bacilli</taxon>
        <taxon>Bacillales</taxon>
        <taxon>Bacillaceae</taxon>
        <taxon>Cerasibacillus</taxon>
    </lineage>
</organism>
<gene>
    <name evidence="3" type="ORF">FHP05_00425</name>
</gene>
<comment type="caution">
    <text evidence="3">The sequence shown here is derived from an EMBL/GenBank/DDBJ whole genome shotgun (WGS) entry which is preliminary data.</text>
</comment>
<feature type="transmembrane region" description="Helical" evidence="1">
    <location>
        <begin position="71"/>
        <end position="93"/>
    </location>
</feature>
<reference evidence="3 4" key="1">
    <citation type="submission" date="2019-06" db="EMBL/GenBank/DDBJ databases">
        <title>Cerasibacillus sp. nov., isolated from maize field.</title>
        <authorList>
            <person name="Lin S.-Y."/>
            <person name="Tsai C.-F."/>
            <person name="Young C.-C."/>
        </authorList>
    </citation>
    <scope>NUCLEOTIDE SEQUENCE [LARGE SCALE GENOMIC DNA]</scope>
    <source>
        <strain evidence="3 4">CC-CFT480</strain>
    </source>
</reference>
<keyword evidence="1" id="KW-1133">Transmembrane helix</keyword>
<sequence length="182" mass="19911">MSIFGYPIEQIYLVALIISSVLIVLFMLFGDFLDAVGDLFNPTLILAFIIFCASFGLIFEKISSLSSGIIILISAVIALLLTTLLNVFILLPFQDAEHSLSYTEDSLVGRVGKLIVSVPENGFGEIFIESKSGMITKPAASLKNNPIAEGEQVLVLKVEKGVLYVIPYEVDWMEQTDAESDI</sequence>
<evidence type="ECO:0000313" key="3">
    <source>
        <dbReference type="EMBL" id="TXL67516.1"/>
    </source>
</evidence>
<keyword evidence="4" id="KW-1185">Reference proteome</keyword>
<evidence type="ECO:0000256" key="1">
    <source>
        <dbReference type="SAM" id="Phobius"/>
    </source>
</evidence>
<feature type="transmembrane region" description="Helical" evidence="1">
    <location>
        <begin position="12"/>
        <end position="33"/>
    </location>
</feature>
<protein>
    <recommendedName>
        <fullName evidence="2">Membrane protein NfeD2 N-terminal transmembrane domain-containing protein</fullName>
    </recommendedName>
</protein>
<dbReference type="InterPro" id="IPR058653">
    <property type="entry name" value="NfeD2_TM"/>
</dbReference>
<feature type="transmembrane region" description="Helical" evidence="1">
    <location>
        <begin position="39"/>
        <end position="59"/>
    </location>
</feature>
<dbReference type="Pfam" id="PF25842">
    <property type="entry name" value="NfeD_TM"/>
    <property type="match status" value="1"/>
</dbReference>
<dbReference type="Gene3D" id="2.40.50.140">
    <property type="entry name" value="Nucleic acid-binding proteins"/>
    <property type="match status" value="1"/>
</dbReference>
<keyword evidence="1" id="KW-0812">Transmembrane</keyword>
<name>A0A5C8P2T1_9BACI</name>
<dbReference type="InterPro" id="IPR012340">
    <property type="entry name" value="NA-bd_OB-fold"/>
</dbReference>
<dbReference type="AlphaFoldDB" id="A0A5C8P2T1"/>
<evidence type="ECO:0000313" key="4">
    <source>
        <dbReference type="Proteomes" id="UP000321574"/>
    </source>
</evidence>
<dbReference type="OrthoDB" id="1683445at2"/>
<dbReference type="Proteomes" id="UP000321574">
    <property type="component" value="Unassembled WGS sequence"/>
</dbReference>
<proteinExistence type="predicted"/>